<accession>A0A545TFN2</accession>
<evidence type="ECO:0000313" key="3">
    <source>
        <dbReference type="Proteomes" id="UP000319732"/>
    </source>
</evidence>
<organism evidence="2 3">
    <name type="scientific">Exilibacterium tricleocarpae</name>
    <dbReference type="NCBI Taxonomy" id="2591008"/>
    <lineage>
        <taxon>Bacteria</taxon>
        <taxon>Pseudomonadati</taxon>
        <taxon>Pseudomonadota</taxon>
        <taxon>Gammaproteobacteria</taxon>
        <taxon>Cellvibrionales</taxon>
        <taxon>Cellvibrionaceae</taxon>
        <taxon>Exilibacterium</taxon>
    </lineage>
</organism>
<keyword evidence="1" id="KW-0812">Transmembrane</keyword>
<keyword evidence="1" id="KW-0472">Membrane</keyword>
<feature type="transmembrane region" description="Helical" evidence="1">
    <location>
        <begin position="76"/>
        <end position="97"/>
    </location>
</feature>
<keyword evidence="1" id="KW-1133">Transmembrane helix</keyword>
<dbReference type="RefSeq" id="WP_142905195.1">
    <property type="nucleotide sequence ID" value="NZ_ML660095.1"/>
</dbReference>
<feature type="transmembrane region" description="Helical" evidence="1">
    <location>
        <begin position="20"/>
        <end position="44"/>
    </location>
</feature>
<proteinExistence type="predicted"/>
<keyword evidence="3" id="KW-1185">Reference proteome</keyword>
<dbReference type="OrthoDB" id="8912654at2"/>
<protein>
    <submittedName>
        <fullName evidence="2">DUF1449 domain-containing protein</fullName>
    </submittedName>
</protein>
<evidence type="ECO:0000256" key="1">
    <source>
        <dbReference type="SAM" id="Phobius"/>
    </source>
</evidence>
<dbReference type="Proteomes" id="UP000319732">
    <property type="component" value="Unassembled WGS sequence"/>
</dbReference>
<reference evidence="2 3" key="1">
    <citation type="submission" date="2019-06" db="EMBL/GenBank/DDBJ databases">
        <title>Whole genome sequence for Cellvibrionaceae sp. R142.</title>
        <authorList>
            <person name="Wang G."/>
        </authorList>
    </citation>
    <scope>NUCLEOTIDE SEQUENCE [LARGE SCALE GENOMIC DNA]</scope>
    <source>
        <strain evidence="2 3">R142</strain>
    </source>
</reference>
<gene>
    <name evidence="2" type="ORF">FKG94_15360</name>
</gene>
<comment type="caution">
    <text evidence="2">The sequence shown here is derived from an EMBL/GenBank/DDBJ whole genome shotgun (WGS) entry which is preliminary data.</text>
</comment>
<evidence type="ECO:0000313" key="2">
    <source>
        <dbReference type="EMBL" id="TQV75986.1"/>
    </source>
</evidence>
<feature type="transmembrane region" description="Helical" evidence="1">
    <location>
        <begin position="117"/>
        <end position="139"/>
    </location>
</feature>
<name>A0A545TFN2_9GAMM</name>
<dbReference type="AlphaFoldDB" id="A0A545TFN2"/>
<dbReference type="EMBL" id="VHSG01000015">
    <property type="protein sequence ID" value="TQV75986.1"/>
    <property type="molecule type" value="Genomic_DNA"/>
</dbReference>
<sequence>MFAVLLSKEMDPFYQNVSSFPTVFFTFFLILTLLFWLVAVLGLVDIDAFDIPGTDLEIGDGNTSTPDAVAGVILKLGLNGVPLSVVISLVSLIGWFISYNTVHFFSYLIPSAGLARFLVGLPVLLGALYLSVLATGFLIRPLRPLFKKMQRHTEKMVLGQTAVVRTSRVDPGFGEAIFDDGGAGLILKVRASEGQQFGKGDRVVLIEYLKDANAYRVVSEEEFNG</sequence>